<evidence type="ECO:0000313" key="2">
    <source>
        <dbReference type="Proteomes" id="UP000034894"/>
    </source>
</evidence>
<gene>
    <name evidence="1" type="ORF">UV73_C0006G0025</name>
</gene>
<name>A0A0G1FRM8_9BACT</name>
<dbReference type="EMBL" id="LCFP01000006">
    <property type="protein sequence ID" value="KKS97671.1"/>
    <property type="molecule type" value="Genomic_DNA"/>
</dbReference>
<accession>A0A0G1FRM8</accession>
<sequence length="742" mass="85058">MSKKEFDRRDFLRLAAISPTTFLPKIVEPVSSAEAKEKLAEAGIADYLPVFAMGQRMVDKYGLTPWSELYEVCQKVCAGELGKDSPEVSLLRDGWGEKYDQASDDAAAYVKSLRFKHADDVKSLFKDHGDSDKSLEYNRDYFTNAARHFPIHAMSLSKNVILLKDGGWVSGIDGPTRITYAENPNRAPSVFLHESQHQFNGGAWKRLKPYIKKEWFIHFAETNMLAVEKATDLWLSSDSEEMAVSFVRGVSPLYEFSLSGDAVTREKQLADLLILENRLIPEFGSLDGDYLQRMTRLVYYAVNKKQDIRNKIMEGGKISRQEMELFQDFELAFLTARMVQIIEHRLVDPVENSYGGLPENLVEITEDTFFNFKAVLQQVRLAALSRLPRNTDYKTIKKAFDMAVIIENPEELPISEEARKDMELLIKYGAVVVNEIRLGESEYKFSILRLPDNPTAPDQQYAYFLLNQPRGMIRGMLIGAPKGYDFSQISRKSIFRNHDDISWLWAWERDGQQEFFLISEKNIEPLLENRFKPPFAFRPNHKPLQESDFYISTLGFHKTLVFTGSLKSSHTNQGTHSRRLENATAIVRIDERDDTHTYSLSHFSDYPESIVLIPSIGDQDCLLAKNQHGVRLLTEGTISSFSPIKIGTINDSNDDEDLSSVEALWLGRYIVKMDVLKETVPYLIKLLNTDQSRGHFIGFGWDYSYPDGFRYYISKNRSEFYLPVFNIELNADIPERIILPDV</sequence>
<protein>
    <submittedName>
        <fullName evidence="1">Uncharacterized protein</fullName>
    </submittedName>
</protein>
<organism evidence="1 2">
    <name type="scientific">Candidatus Gottesmanbacteria bacterium GW2011_GWA2_43_14</name>
    <dbReference type="NCBI Taxonomy" id="1618443"/>
    <lineage>
        <taxon>Bacteria</taxon>
        <taxon>Candidatus Gottesmaniibacteriota</taxon>
    </lineage>
</organism>
<proteinExistence type="predicted"/>
<evidence type="ECO:0000313" key="1">
    <source>
        <dbReference type="EMBL" id="KKS97671.1"/>
    </source>
</evidence>
<reference evidence="1 2" key="1">
    <citation type="journal article" date="2015" name="Nature">
        <title>rRNA introns, odd ribosomes, and small enigmatic genomes across a large radiation of phyla.</title>
        <authorList>
            <person name="Brown C.T."/>
            <person name="Hug L.A."/>
            <person name="Thomas B.C."/>
            <person name="Sharon I."/>
            <person name="Castelle C.J."/>
            <person name="Singh A."/>
            <person name="Wilkins M.J."/>
            <person name="Williams K.H."/>
            <person name="Banfield J.F."/>
        </authorList>
    </citation>
    <scope>NUCLEOTIDE SEQUENCE [LARGE SCALE GENOMIC DNA]</scope>
</reference>
<dbReference type="STRING" id="1618443.UV73_C0006G0025"/>
<dbReference type="Proteomes" id="UP000034894">
    <property type="component" value="Unassembled WGS sequence"/>
</dbReference>
<comment type="caution">
    <text evidence="1">The sequence shown here is derived from an EMBL/GenBank/DDBJ whole genome shotgun (WGS) entry which is preliminary data.</text>
</comment>
<dbReference type="AlphaFoldDB" id="A0A0G1FRM8"/>